<organism evidence="1 2">
    <name type="scientific">Streptomyces glaucus</name>
    <dbReference type="NCBI Taxonomy" id="284029"/>
    <lineage>
        <taxon>Bacteria</taxon>
        <taxon>Bacillati</taxon>
        <taxon>Actinomycetota</taxon>
        <taxon>Actinomycetes</taxon>
        <taxon>Kitasatosporales</taxon>
        <taxon>Streptomycetaceae</taxon>
        <taxon>Streptomyces</taxon>
    </lineage>
</organism>
<protein>
    <submittedName>
        <fullName evidence="1">Uncharacterized protein</fullName>
    </submittedName>
</protein>
<reference evidence="2" key="1">
    <citation type="journal article" date="2019" name="Int. J. Syst. Evol. Microbiol.">
        <title>The Global Catalogue of Microorganisms (GCM) 10K type strain sequencing project: providing services to taxonomists for standard genome sequencing and annotation.</title>
        <authorList>
            <consortium name="The Broad Institute Genomics Platform"/>
            <consortium name="The Broad Institute Genome Sequencing Center for Infectious Disease"/>
            <person name="Wu L."/>
            <person name="Ma J."/>
        </authorList>
    </citation>
    <scope>NUCLEOTIDE SEQUENCE [LARGE SCALE GENOMIC DNA]</scope>
    <source>
        <strain evidence="2">JCM 6922</strain>
    </source>
</reference>
<accession>A0ABP5WY89</accession>
<name>A0ABP5WY89_9ACTN</name>
<comment type="caution">
    <text evidence="1">The sequence shown here is derived from an EMBL/GenBank/DDBJ whole genome shotgun (WGS) entry which is preliminary data.</text>
</comment>
<dbReference type="RefSeq" id="WP_344603825.1">
    <property type="nucleotide sequence ID" value="NZ_BAAATK010000018.1"/>
</dbReference>
<proteinExistence type="predicted"/>
<dbReference type="Proteomes" id="UP001500460">
    <property type="component" value="Unassembled WGS sequence"/>
</dbReference>
<dbReference type="EMBL" id="BAAATK010000018">
    <property type="protein sequence ID" value="GAA2439331.1"/>
    <property type="molecule type" value="Genomic_DNA"/>
</dbReference>
<gene>
    <name evidence="1" type="ORF">GCM10010421_31980</name>
</gene>
<evidence type="ECO:0000313" key="2">
    <source>
        <dbReference type="Proteomes" id="UP001500460"/>
    </source>
</evidence>
<sequence>MLTPATPEQLAALDAHLRPGLPASIVAVLDTAEVHAEALAGRHTTEALGRYCRTALPMLLRRLLAAESDLATLRAAVAEHVAATDQGDEPTPGELLADLVRRGIDLHADVEAAAAVLEAQAHAAAFG</sequence>
<evidence type="ECO:0000313" key="1">
    <source>
        <dbReference type="EMBL" id="GAA2439331.1"/>
    </source>
</evidence>
<keyword evidence="2" id="KW-1185">Reference proteome</keyword>